<dbReference type="EMBL" id="JASCXX010000003">
    <property type="protein sequence ID" value="MDI6448035.1"/>
    <property type="molecule type" value="Genomic_DNA"/>
</dbReference>
<dbReference type="RefSeq" id="WP_349243445.1">
    <property type="nucleotide sequence ID" value="NZ_JASCXX010000003.1"/>
</dbReference>
<reference evidence="2" key="1">
    <citation type="submission" date="2023-05" db="EMBL/GenBank/DDBJ databases">
        <title>Anaerotaeda fermentans gen. nov., sp. nov., a novel anaerobic planctomycete of the new family within the order Sedimentisphaerales isolated from Taman Peninsula, Russia.</title>
        <authorList>
            <person name="Khomyakova M.A."/>
            <person name="Merkel A.Y."/>
            <person name="Slobodkin A.I."/>
        </authorList>
    </citation>
    <scope>NUCLEOTIDE SEQUENCE</scope>
    <source>
        <strain evidence="2">M17dextr</strain>
    </source>
</reference>
<comment type="caution">
    <text evidence="2">The sequence shown here is derived from an EMBL/GenBank/DDBJ whole genome shotgun (WGS) entry which is preliminary data.</text>
</comment>
<proteinExistence type="predicted"/>
<protein>
    <recommendedName>
        <fullName evidence="4">Lipocalin-like domain-containing protein</fullName>
    </recommendedName>
</protein>
<keyword evidence="1" id="KW-0732">Signal</keyword>
<sequence>MRDQRLFKAVVFLAIVALSVPALAQPAGRGRGGLFGDWIVKSEFGGRTMESILTFARDQDGNQTGQWIGFGGVTDLKNVQIEDGQVRFTREMRGREGQTMSSTFTGRIEDGRLVGTMSSERGENAIEGRRAPRTPRVAGTWEMTLKREDREFPVTLEIKADNEGQLAATWKSERGEMKVSRIELERNALTMALKSDDPDRPWEATFEGQLQQDGLAGTIRSERGEMAAQGTRRGAALIGTWNLDATSDRGTRKQRLVVYPDMTALYNATPVKNVTLDGDNVRFKIAISFGDRDFEMDFAGKIQDGKLTGEMTTGMGSQKIAGTKVVRAFRGRNP</sequence>
<organism evidence="2 3">
    <name type="scientific">Anaerobaca lacustris</name>
    <dbReference type="NCBI Taxonomy" id="3044600"/>
    <lineage>
        <taxon>Bacteria</taxon>
        <taxon>Pseudomonadati</taxon>
        <taxon>Planctomycetota</taxon>
        <taxon>Phycisphaerae</taxon>
        <taxon>Sedimentisphaerales</taxon>
        <taxon>Anaerobacaceae</taxon>
        <taxon>Anaerobaca</taxon>
    </lineage>
</organism>
<keyword evidence="3" id="KW-1185">Reference proteome</keyword>
<feature type="chain" id="PRO_5043364175" description="Lipocalin-like domain-containing protein" evidence="1">
    <location>
        <begin position="25"/>
        <end position="334"/>
    </location>
</feature>
<evidence type="ECO:0000313" key="3">
    <source>
        <dbReference type="Proteomes" id="UP001431776"/>
    </source>
</evidence>
<evidence type="ECO:0008006" key="4">
    <source>
        <dbReference type="Google" id="ProtNLM"/>
    </source>
</evidence>
<gene>
    <name evidence="2" type="ORF">QJ522_03170</name>
</gene>
<evidence type="ECO:0000256" key="1">
    <source>
        <dbReference type="SAM" id="SignalP"/>
    </source>
</evidence>
<feature type="signal peptide" evidence="1">
    <location>
        <begin position="1"/>
        <end position="24"/>
    </location>
</feature>
<dbReference type="AlphaFoldDB" id="A0AAW6TR46"/>
<evidence type="ECO:0000313" key="2">
    <source>
        <dbReference type="EMBL" id="MDI6448035.1"/>
    </source>
</evidence>
<name>A0AAW6TR46_9BACT</name>
<dbReference type="Proteomes" id="UP001431776">
    <property type="component" value="Unassembled WGS sequence"/>
</dbReference>
<accession>A0AAW6TR46</accession>